<sequence>MASTFRAYSAFMAHRPLAGNVATSATLFAVGDALGQYVEGSEKKYDLARTARMSAWGGLGFGPIVTVWFKFLQKNVNFGSKAATTVARVGLDQLVAAPVIISTFFTVMSFMEGKSMEDAKKKIDTSYLSMQNAKSGSSKPVDAVKKAVAEAT</sequence>
<evidence type="ECO:0000313" key="2">
    <source>
        <dbReference type="Proteomes" id="UP001230649"/>
    </source>
</evidence>
<comment type="caution">
    <text evidence="1">The sequence shown here is derived from an EMBL/GenBank/DDBJ whole genome shotgun (WGS) entry which is preliminary data.</text>
</comment>
<reference evidence="1" key="1">
    <citation type="submission" date="2023-04" db="EMBL/GenBank/DDBJ databases">
        <title>Draft Genome sequencing of Naganishia species isolated from polar environments using Oxford Nanopore Technology.</title>
        <authorList>
            <person name="Leo P."/>
            <person name="Venkateswaran K."/>
        </authorList>
    </citation>
    <scope>NUCLEOTIDE SEQUENCE</scope>
    <source>
        <strain evidence="1">MNA-CCFEE 5262</strain>
    </source>
</reference>
<gene>
    <name evidence="1" type="ORF">QFC20_000859</name>
</gene>
<proteinExistence type="predicted"/>
<accession>A0ACC2WYC9</accession>
<dbReference type="Proteomes" id="UP001230649">
    <property type="component" value="Unassembled WGS sequence"/>
</dbReference>
<evidence type="ECO:0000313" key="1">
    <source>
        <dbReference type="EMBL" id="KAJ9116179.1"/>
    </source>
</evidence>
<dbReference type="EMBL" id="JASBWS010000004">
    <property type="protein sequence ID" value="KAJ9116179.1"/>
    <property type="molecule type" value="Genomic_DNA"/>
</dbReference>
<protein>
    <submittedName>
        <fullName evidence="1">Uncharacterized protein</fullName>
    </submittedName>
</protein>
<organism evidence="1 2">
    <name type="scientific">Naganishia adeliensis</name>
    <dbReference type="NCBI Taxonomy" id="92952"/>
    <lineage>
        <taxon>Eukaryota</taxon>
        <taxon>Fungi</taxon>
        <taxon>Dikarya</taxon>
        <taxon>Basidiomycota</taxon>
        <taxon>Agaricomycotina</taxon>
        <taxon>Tremellomycetes</taxon>
        <taxon>Filobasidiales</taxon>
        <taxon>Filobasidiaceae</taxon>
        <taxon>Naganishia</taxon>
    </lineage>
</organism>
<name>A0ACC2WYC9_9TREE</name>
<keyword evidence="2" id="KW-1185">Reference proteome</keyword>